<dbReference type="Gene3D" id="3.20.20.70">
    <property type="entry name" value="Aldolase class I"/>
    <property type="match status" value="1"/>
</dbReference>
<dbReference type="Pfam" id="PF01645">
    <property type="entry name" value="Glu_synthase"/>
    <property type="match status" value="1"/>
</dbReference>
<dbReference type="STRING" id="469381.Dpep_1307"/>
<comment type="caution">
    <text evidence="3">The sequence shown here is derived from an EMBL/GenBank/DDBJ whole genome shotgun (WGS) entry which is preliminary data.</text>
</comment>
<comment type="similarity">
    <text evidence="1">Belongs to the glutamate synthase family.</text>
</comment>
<dbReference type="AlphaFoldDB" id="D2Z786"/>
<gene>
    <name evidence="3" type="ORF">Dpep_1307</name>
</gene>
<proteinExistence type="inferred from homology"/>
<reference evidence="3 4" key="1">
    <citation type="journal article" date="2010" name="Stand. Genomic Sci.">
        <title>Permanent draft genome sequence of Dethiosulfovibrio peptidovorans type strain (SEBR 4207).</title>
        <authorList>
            <person name="Labutti K."/>
            <person name="Mayilraj S."/>
            <person name="Clum A."/>
            <person name="Lucas S."/>
            <person name="Glavina Del Rio T."/>
            <person name="Nolan M."/>
            <person name="Tice H."/>
            <person name="Cheng J.F."/>
            <person name="Pitluck S."/>
            <person name="Liolios K."/>
            <person name="Ivanova N."/>
            <person name="Mavromatis K."/>
            <person name="Mikhailova N."/>
            <person name="Pati A."/>
            <person name="Goodwin L."/>
            <person name="Chen A."/>
            <person name="Palaniappan K."/>
            <person name="Land M."/>
            <person name="Hauser L."/>
            <person name="Chang Y.J."/>
            <person name="Jeffries C.D."/>
            <person name="Rohde M."/>
            <person name="Spring S."/>
            <person name="Goker M."/>
            <person name="Woyke T."/>
            <person name="Bristow J."/>
            <person name="Eisen J.A."/>
            <person name="Markowitz V."/>
            <person name="Hugenholtz P."/>
            <person name="Kyrpides N.C."/>
            <person name="Klenk H.P."/>
            <person name="Lapidus A."/>
        </authorList>
    </citation>
    <scope>NUCLEOTIDE SEQUENCE [LARGE SCALE GENOMIC DNA]</scope>
    <source>
        <strain evidence="3 4">DSM 11002</strain>
    </source>
</reference>
<name>D2Z786_9BACT</name>
<dbReference type="GO" id="GO:0015930">
    <property type="term" value="F:glutamate synthase activity"/>
    <property type="evidence" value="ECO:0007669"/>
    <property type="project" value="InterPro"/>
</dbReference>
<dbReference type="RefSeq" id="WP_005660685.1">
    <property type="nucleotide sequence ID" value="NZ_ABTR02000001.1"/>
</dbReference>
<dbReference type="PaxDb" id="469381-Dpep_1307"/>
<dbReference type="Proteomes" id="UP000006427">
    <property type="component" value="Unassembled WGS sequence"/>
</dbReference>
<feature type="domain" description="Glutamate synthase" evidence="2">
    <location>
        <begin position="283"/>
        <end position="397"/>
    </location>
</feature>
<evidence type="ECO:0000313" key="3">
    <source>
        <dbReference type="EMBL" id="EFC91333.1"/>
    </source>
</evidence>
<dbReference type="InterPro" id="IPR013785">
    <property type="entry name" value="Aldolase_TIM"/>
</dbReference>
<accession>D2Z786</accession>
<evidence type="ECO:0000313" key="4">
    <source>
        <dbReference type="Proteomes" id="UP000006427"/>
    </source>
</evidence>
<dbReference type="SUPFAM" id="SSF51395">
    <property type="entry name" value="FMN-linked oxidoreductases"/>
    <property type="match status" value="1"/>
</dbReference>
<dbReference type="EMBL" id="ABTR02000001">
    <property type="protein sequence ID" value="EFC91333.1"/>
    <property type="molecule type" value="Genomic_DNA"/>
</dbReference>
<sequence>MGVFIGGIMMSFSPSLSSGFTAARNRSKFISPQSGMCSLCTEECAGTCEIAQAAVLGKLSVYPTTTGSNQIASEKDYPVDFSHFNINGRAFGAVGLDPDCGDAEIFKVNLASEYGYDYKINLELPIVLPALVKMNWMDYFAGAAMSGVTCMVGEDARNKDSRLEIEKGKITSFPMLKEIHDSFYKYYRGFGQMVLQCNVDDHLMGVPEIALDKYGFEALEFKFGQGAKGTQPVNRLKDYDEAVRKVECGSLVMPDPFDPEILALREKGCCPNFYTYGRLPMWTEESMAKRISELRAMGMRNVYFKMAGFDLPDIERVINMAIENRVDMITFDGAGGGSGYSPSKMMNEWSLPTILLEKVVVDICSKLEKQGKILPAMVMTGGFASEDQLFKSLAFGDGFIDGIGVCRASMAAAMTGKKVGDDIKAGNTPELFKKFGNTVNEVFHDLADLRAIYGKEADSFSTGAVGVFSYLNKLGCGLRHFAALNRKFDLKYLDRSDLIPLTYYASDLMD</sequence>
<keyword evidence="4" id="KW-1185">Reference proteome</keyword>
<protein>
    <recommendedName>
        <fullName evidence="2">Glutamate synthase domain-containing protein</fullName>
    </recommendedName>
</protein>
<dbReference type="GO" id="GO:0006537">
    <property type="term" value="P:glutamate biosynthetic process"/>
    <property type="evidence" value="ECO:0007669"/>
    <property type="project" value="InterPro"/>
</dbReference>
<evidence type="ECO:0000256" key="1">
    <source>
        <dbReference type="ARBA" id="ARBA00009716"/>
    </source>
</evidence>
<dbReference type="InterPro" id="IPR002932">
    <property type="entry name" value="Glu_synthdom"/>
</dbReference>
<dbReference type="eggNOG" id="COG1304">
    <property type="taxonomic scope" value="Bacteria"/>
</dbReference>
<evidence type="ECO:0000259" key="2">
    <source>
        <dbReference type="Pfam" id="PF01645"/>
    </source>
</evidence>
<organism evidence="3 4">
    <name type="scientific">Dethiosulfovibrio peptidovorans DSM 11002</name>
    <dbReference type="NCBI Taxonomy" id="469381"/>
    <lineage>
        <taxon>Bacteria</taxon>
        <taxon>Thermotogati</taxon>
        <taxon>Synergistota</taxon>
        <taxon>Synergistia</taxon>
        <taxon>Synergistales</taxon>
        <taxon>Dethiosulfovibrionaceae</taxon>
        <taxon>Dethiosulfovibrio</taxon>
    </lineage>
</organism>